<reference evidence="5" key="1">
    <citation type="journal article" date="2022" name="Int. J. Mol. Sci.">
        <title>Draft Genome of Tanacetum Coccineum: Genomic Comparison of Closely Related Tanacetum-Family Plants.</title>
        <authorList>
            <person name="Yamashiro T."/>
            <person name="Shiraishi A."/>
            <person name="Nakayama K."/>
            <person name="Satake H."/>
        </authorList>
    </citation>
    <scope>NUCLEOTIDE SEQUENCE</scope>
</reference>
<dbReference type="InterPro" id="IPR001878">
    <property type="entry name" value="Znf_CCHC"/>
</dbReference>
<reference evidence="5" key="2">
    <citation type="submission" date="2022-01" db="EMBL/GenBank/DDBJ databases">
        <authorList>
            <person name="Yamashiro T."/>
            <person name="Shiraishi A."/>
            <person name="Satake H."/>
            <person name="Nakayama K."/>
        </authorList>
    </citation>
    <scope>NUCLEOTIDE SEQUENCE</scope>
</reference>
<comment type="caution">
    <text evidence="5">The sequence shown here is derived from an EMBL/GenBank/DDBJ whole genome shotgun (WGS) entry which is preliminary data.</text>
</comment>
<name>A0ABQ5EZ50_9ASTR</name>
<sequence length="747" mass="84299">MSVICYNCKGEGHMSKQCTKPKRKRDDSWFKHKVLLVQAQANSQILHEEELAFLADPEIAEGQATQTVITHNSTYQDNNLDAYDSDCDELNTAKVALMENLSHCGSDVLVEVHNPDNIDNNMINQDVQVRSSCEQSSIVNHSETKITSDSNIIPYSQTTENPNSCEQSVEIDHLKQTLSEQLKEKEYLMQTVTLLKNDFKKEESRNIDREIALEKKIKQLDNIVYKRDKSAQTKAQQLEPKVYDGNVIKSTNTIVIPDSKETLMLTEESRSKMLLKQQDPMGFVPQTELSVEQAFWSQNSMNSSDPSPSCRPTKFEVPKELPKVSMVNTSLKKLKHHLVGFDVVVKERTTTTTITEGSWGDNSVSNQSALNFDQYFELNELKAQSQEKDTVIRKLKERIKSLSGNMNKDKVKKDIKEIETINIKLDHRVSKLIAENEHLKQTYKQLYDSIKPTRIRSKEQSLKDELRKLKGKYLADNIVTKHAIALEMLKLDVEPIAPKLLNNRTTHSNYLRHTQEQAAILREELLIIIRQTCPSINNSSDKLVAVTPKNKDKRVRFTEPITSSGNTNIKIASSSNLVSNKPMLSSTGVKLSTRATGSQPSSNTKKGKIQRTPSSTQKNKVEAHSRTVKSSLKNKNCVVEPNGTTNVQHSKLNANSKLLCVKCNDCMISDNHDLCVLNFINDVNACAKSKSVKKSSKRKVWKPTRKVFTNIGYTWRPTGRTFTIVGNACPLARITTTAEVPLGNQLL</sequence>
<dbReference type="PROSITE" id="PS50158">
    <property type="entry name" value="ZF_CCHC"/>
    <property type="match status" value="1"/>
</dbReference>
<keyword evidence="1" id="KW-0862">Zinc</keyword>
<evidence type="ECO:0000313" key="6">
    <source>
        <dbReference type="Proteomes" id="UP001151760"/>
    </source>
</evidence>
<organism evidence="5 6">
    <name type="scientific">Tanacetum coccineum</name>
    <dbReference type="NCBI Taxonomy" id="301880"/>
    <lineage>
        <taxon>Eukaryota</taxon>
        <taxon>Viridiplantae</taxon>
        <taxon>Streptophyta</taxon>
        <taxon>Embryophyta</taxon>
        <taxon>Tracheophyta</taxon>
        <taxon>Spermatophyta</taxon>
        <taxon>Magnoliopsida</taxon>
        <taxon>eudicotyledons</taxon>
        <taxon>Gunneridae</taxon>
        <taxon>Pentapetalae</taxon>
        <taxon>asterids</taxon>
        <taxon>campanulids</taxon>
        <taxon>Asterales</taxon>
        <taxon>Asteraceae</taxon>
        <taxon>Asteroideae</taxon>
        <taxon>Anthemideae</taxon>
        <taxon>Anthemidinae</taxon>
        <taxon>Tanacetum</taxon>
    </lineage>
</organism>
<evidence type="ECO:0000256" key="2">
    <source>
        <dbReference type="SAM" id="Coils"/>
    </source>
</evidence>
<dbReference type="Pfam" id="PF00098">
    <property type="entry name" value="zf-CCHC"/>
    <property type="match status" value="1"/>
</dbReference>
<evidence type="ECO:0000256" key="1">
    <source>
        <dbReference type="PROSITE-ProRule" id="PRU00047"/>
    </source>
</evidence>
<gene>
    <name evidence="5" type="ORF">Tco_0991380</name>
</gene>
<proteinExistence type="predicted"/>
<keyword evidence="2" id="KW-0175">Coiled coil</keyword>
<dbReference type="EMBL" id="BQNB010016833">
    <property type="protein sequence ID" value="GJT56326.1"/>
    <property type="molecule type" value="Genomic_DNA"/>
</dbReference>
<accession>A0ABQ5EZ50</accession>
<protein>
    <submittedName>
        <fullName evidence="5">Retrovirus-related pol polyprotein from transposon TNT 1-94</fullName>
    </submittedName>
</protein>
<feature type="region of interest" description="Disordered" evidence="3">
    <location>
        <begin position="587"/>
        <end position="627"/>
    </location>
</feature>
<evidence type="ECO:0000313" key="5">
    <source>
        <dbReference type="EMBL" id="GJT56326.1"/>
    </source>
</evidence>
<dbReference type="SMART" id="SM00343">
    <property type="entry name" value="ZnF_C2HC"/>
    <property type="match status" value="1"/>
</dbReference>
<keyword evidence="6" id="KW-1185">Reference proteome</keyword>
<feature type="coiled-coil region" evidence="2">
    <location>
        <begin position="378"/>
        <end position="412"/>
    </location>
</feature>
<dbReference type="Gene3D" id="4.10.60.10">
    <property type="entry name" value="Zinc finger, CCHC-type"/>
    <property type="match status" value="1"/>
</dbReference>
<dbReference type="Proteomes" id="UP001151760">
    <property type="component" value="Unassembled WGS sequence"/>
</dbReference>
<keyword evidence="1" id="KW-0479">Metal-binding</keyword>
<evidence type="ECO:0000256" key="3">
    <source>
        <dbReference type="SAM" id="MobiDB-lite"/>
    </source>
</evidence>
<feature type="compositionally biased region" description="Polar residues" evidence="3">
    <location>
        <begin position="587"/>
        <end position="604"/>
    </location>
</feature>
<evidence type="ECO:0000259" key="4">
    <source>
        <dbReference type="PROSITE" id="PS50158"/>
    </source>
</evidence>
<keyword evidence="1" id="KW-0863">Zinc-finger</keyword>
<feature type="domain" description="CCHC-type" evidence="4">
    <location>
        <begin position="5"/>
        <end position="20"/>
    </location>
</feature>